<dbReference type="GO" id="GO:0016491">
    <property type="term" value="F:oxidoreductase activity"/>
    <property type="evidence" value="ECO:0007669"/>
    <property type="project" value="UniProtKB-KW"/>
</dbReference>
<evidence type="ECO:0000256" key="1">
    <source>
        <dbReference type="ARBA" id="ARBA00023002"/>
    </source>
</evidence>
<dbReference type="PANTHER" id="PTHR42949">
    <property type="entry name" value="ANAEROBIC GLYCEROL-3-PHOSPHATE DEHYDROGENASE SUBUNIT B"/>
    <property type="match status" value="1"/>
</dbReference>
<keyword evidence="1" id="KW-0560">Oxidoreductase</keyword>
<accession>A0AAU8ARB5</accession>
<dbReference type="InterPro" id="IPR036188">
    <property type="entry name" value="FAD/NAD-bd_sf"/>
</dbReference>
<dbReference type="AlphaFoldDB" id="A0AAU8ARB5"/>
<reference evidence="2" key="1">
    <citation type="submission" date="2023-02" db="EMBL/GenBank/DDBJ databases">
        <title>Description and genomic characterization of Salipiger bruguierae sp. nov., isolated from the sediment of mangrove plant Bruguiera sexangula.</title>
        <authorList>
            <person name="Long M."/>
        </authorList>
    </citation>
    <scope>NUCLEOTIDE SEQUENCE</scope>
    <source>
        <strain evidence="2">H15</strain>
        <plasmid evidence="2">unnamed1</plasmid>
    </source>
</reference>
<dbReference type="EMBL" id="CP123386">
    <property type="protein sequence ID" value="XCC97068.1"/>
    <property type="molecule type" value="Genomic_DNA"/>
</dbReference>
<dbReference type="Gene3D" id="1.10.10.1100">
    <property type="entry name" value="BFD-like [2Fe-2S]-binding domain"/>
    <property type="match status" value="1"/>
</dbReference>
<protein>
    <submittedName>
        <fullName evidence="2">Uncharacterized protein</fullName>
    </submittedName>
</protein>
<evidence type="ECO:0000313" key="2">
    <source>
        <dbReference type="EMBL" id="XCC97068.1"/>
    </source>
</evidence>
<dbReference type="InterPro" id="IPR041854">
    <property type="entry name" value="BFD-like_2Fe2S-bd_dom_sf"/>
</dbReference>
<keyword evidence="2" id="KW-0614">Plasmid</keyword>
<dbReference type="PANTHER" id="PTHR42949:SF3">
    <property type="entry name" value="ANAEROBIC GLYCEROL-3-PHOSPHATE DEHYDROGENASE SUBUNIT B"/>
    <property type="match status" value="1"/>
</dbReference>
<sequence>MTTAGALQIELKTQARAPGGRVVLAGSGPLLLAVAAQMARLGNPPVAIIENGAPFGRVRLGLGLPLSYLREAAGYMATLLRARVPILTRSDVREIRAEGGALEVIVDGPAGSRRILADRVGLHDGLRPNDIGVTGCAALPVLTLGDCAEVLGARAALASGRAGGIALAQALRDGGAPAPIGSKTLSREREAQRRLAAIYAHDGMDRLAGLPGDTVLCRCEGRTLADLRDLGDAPRPRELRLLGRIGMGPCQGRFCGEWVARATAADPAAPPASPPGAARWPLAPVAIADLLSAAPDRDAAPDPSEGQPT</sequence>
<name>A0AAU8ARB5_9RHOB</name>
<geneLocation type="plasmid" evidence="2">
    <name>unnamed1</name>
</geneLocation>
<organism evidence="2">
    <name type="scientific">Alloyangia sp. H15</name>
    <dbReference type="NCBI Taxonomy" id="3029062"/>
    <lineage>
        <taxon>Bacteria</taxon>
        <taxon>Pseudomonadati</taxon>
        <taxon>Pseudomonadota</taxon>
        <taxon>Alphaproteobacteria</taxon>
        <taxon>Rhodobacterales</taxon>
        <taxon>Roseobacteraceae</taxon>
        <taxon>Alloyangia</taxon>
    </lineage>
</organism>
<dbReference type="SUPFAM" id="SSF51905">
    <property type="entry name" value="FAD/NAD(P)-binding domain"/>
    <property type="match status" value="1"/>
</dbReference>
<dbReference type="RefSeq" id="WP_353475959.1">
    <property type="nucleotide sequence ID" value="NZ_CP123386.1"/>
</dbReference>
<gene>
    <name evidence="2" type="ORF">PVT71_23555</name>
</gene>
<proteinExistence type="predicted"/>
<dbReference type="InterPro" id="IPR051691">
    <property type="entry name" value="Metab_Enz_Cyan_OpOx_G3PDH"/>
</dbReference>